<feature type="domain" description="DUF2382" evidence="2">
    <location>
        <begin position="116"/>
        <end position="235"/>
    </location>
</feature>
<accession>A0A6P0ERT5</accession>
<comment type="caution">
    <text evidence="3">The sequence shown here is derived from an EMBL/GenBank/DDBJ whole genome shotgun (WGS) entry which is preliminary data.</text>
</comment>
<organism evidence="3 5">
    <name type="scientific">Modestobacter muralis</name>
    <dbReference type="NCBI Taxonomy" id="1608614"/>
    <lineage>
        <taxon>Bacteria</taxon>
        <taxon>Bacillati</taxon>
        <taxon>Actinomycetota</taxon>
        <taxon>Actinomycetes</taxon>
        <taxon>Geodermatophilales</taxon>
        <taxon>Geodermatophilaceae</taxon>
        <taxon>Modestobacter</taxon>
    </lineage>
</organism>
<gene>
    <name evidence="4" type="ORF">G3R41_04950</name>
    <name evidence="3" type="ORF">GCU67_04950</name>
</gene>
<dbReference type="EMBL" id="JAAGWB010000013">
    <property type="protein sequence ID" value="NEN50290.1"/>
    <property type="molecule type" value="Genomic_DNA"/>
</dbReference>
<evidence type="ECO:0000256" key="1">
    <source>
        <dbReference type="SAM" id="MobiDB-lite"/>
    </source>
</evidence>
<reference evidence="3 5" key="1">
    <citation type="submission" date="2020-01" db="EMBL/GenBank/DDBJ databases">
        <title>the WGS Modestobacter muralis CPCC 204518.</title>
        <authorList>
            <person name="Jiang Z."/>
        </authorList>
    </citation>
    <scope>NUCLEOTIDE SEQUENCE [LARGE SCALE GENOMIC DNA]</scope>
    <source>
        <strain evidence="3 5">DSM 100205</strain>
    </source>
</reference>
<proteinExistence type="predicted"/>
<sequence>MGTITTVFLDDVTGQPTWVGLTSGQHAAPQSDEVPVIAPVTGSALSDGRLRLTVSADAVQSAPRIAQPDRLTPAEETMLREHYSGTSARGTSAGLTHDTTQQPPRTAVGTLDDTGMTLSEEQIRVDTVVEPWTRAVLRIEEFTEEVMVPVTVTRQRARIDHLPITTHTGGTNGGLTDGAVGGRDRSTSSTGWVTLYTEEPRVTVERVPSERVRLATSWVTEDTVVTDEVRRERVELTTTDTV</sequence>
<name>A0A6P0ERT5_9ACTN</name>
<evidence type="ECO:0000313" key="5">
    <source>
        <dbReference type="Proteomes" id="UP000468828"/>
    </source>
</evidence>
<dbReference type="InterPro" id="IPR011033">
    <property type="entry name" value="PRC_barrel-like_sf"/>
</dbReference>
<evidence type="ECO:0000313" key="3">
    <source>
        <dbReference type="EMBL" id="NEK93523.1"/>
    </source>
</evidence>
<evidence type="ECO:0000259" key="2">
    <source>
        <dbReference type="Pfam" id="PF09557"/>
    </source>
</evidence>
<reference evidence="4 6" key="2">
    <citation type="submission" date="2020-02" db="EMBL/GenBank/DDBJ databases">
        <title>The WGS of Modestobacter muralis DSM 100205.</title>
        <authorList>
            <person name="Jiang Z."/>
        </authorList>
    </citation>
    <scope>NUCLEOTIDE SEQUENCE [LARGE SCALE GENOMIC DNA]</scope>
    <source>
        <strain evidence="4 6">DSM 100205</strain>
    </source>
</reference>
<feature type="region of interest" description="Disordered" evidence="1">
    <location>
        <begin position="82"/>
        <end position="112"/>
    </location>
</feature>
<dbReference type="InterPro" id="IPR019060">
    <property type="entry name" value="DUF2382"/>
</dbReference>
<evidence type="ECO:0000313" key="4">
    <source>
        <dbReference type="EMBL" id="NEN50290.1"/>
    </source>
</evidence>
<evidence type="ECO:0000313" key="6">
    <source>
        <dbReference type="Proteomes" id="UP000471152"/>
    </source>
</evidence>
<feature type="compositionally biased region" description="Gly residues" evidence="1">
    <location>
        <begin position="170"/>
        <end position="181"/>
    </location>
</feature>
<dbReference type="EMBL" id="JAAGWH010000013">
    <property type="protein sequence ID" value="NEK93523.1"/>
    <property type="molecule type" value="Genomic_DNA"/>
</dbReference>
<dbReference type="RefSeq" id="WP_163609960.1">
    <property type="nucleotide sequence ID" value="NZ_JAAGWB010000013.1"/>
</dbReference>
<dbReference type="Proteomes" id="UP000471152">
    <property type="component" value="Unassembled WGS sequence"/>
</dbReference>
<protein>
    <submittedName>
        <fullName evidence="3">YsnF/AvaK domain-containing protein</fullName>
    </submittedName>
</protein>
<dbReference type="SUPFAM" id="SSF50346">
    <property type="entry name" value="PRC-barrel domain"/>
    <property type="match status" value="1"/>
</dbReference>
<dbReference type="Proteomes" id="UP000468828">
    <property type="component" value="Unassembled WGS sequence"/>
</dbReference>
<dbReference type="AlphaFoldDB" id="A0A6P0ERT5"/>
<dbReference type="Pfam" id="PF09557">
    <property type="entry name" value="DUF2382"/>
    <property type="match status" value="1"/>
</dbReference>
<feature type="region of interest" description="Disordered" evidence="1">
    <location>
        <begin position="164"/>
        <end position="188"/>
    </location>
</feature>
<feature type="compositionally biased region" description="Polar residues" evidence="1">
    <location>
        <begin position="84"/>
        <end position="104"/>
    </location>
</feature>
<keyword evidence="5" id="KW-1185">Reference proteome</keyword>